<dbReference type="STRING" id="415426.Hbut_1587"/>
<gene>
    <name evidence="2" type="ordered locus">Hbut_1587</name>
</gene>
<dbReference type="SUPFAM" id="SSF53067">
    <property type="entry name" value="Actin-like ATPase domain"/>
    <property type="match status" value="2"/>
</dbReference>
<dbReference type="RefSeq" id="WP_011822725.1">
    <property type="nucleotide sequence ID" value="NC_008818.1"/>
</dbReference>
<dbReference type="EnsemblBacteria" id="ABM81407">
    <property type="protein sequence ID" value="ABM81407"/>
    <property type="gene ID" value="Hbut_1587"/>
</dbReference>
<evidence type="ECO:0000259" key="1">
    <source>
        <dbReference type="Pfam" id="PF01869"/>
    </source>
</evidence>
<dbReference type="PANTHER" id="PTHR43190">
    <property type="entry name" value="N-ACETYL-D-GLUCOSAMINE KINASE"/>
    <property type="match status" value="1"/>
</dbReference>
<keyword evidence="2" id="KW-0418">Kinase</keyword>
<dbReference type="GeneID" id="4782760"/>
<dbReference type="Gene3D" id="3.30.420.40">
    <property type="match status" value="2"/>
</dbReference>
<dbReference type="eggNOG" id="arCOG03659">
    <property type="taxonomic scope" value="Archaea"/>
</dbReference>
<reference evidence="2 3" key="1">
    <citation type="journal article" date="2007" name="Archaea">
        <title>The genome of Hyperthermus butylicus: a sulfur-reducing, peptide fermenting, neutrophilic Crenarchaeote growing up to 108 degrees C.</title>
        <authorList>
            <person name="Brugger K."/>
            <person name="Chen L."/>
            <person name="Stark M."/>
            <person name="Zibat A."/>
            <person name="Redder P."/>
            <person name="Ruepp A."/>
            <person name="Awayez M."/>
            <person name="She Q."/>
            <person name="Garrett R.A."/>
            <person name="Klenk H.P."/>
        </authorList>
    </citation>
    <scope>NUCLEOTIDE SEQUENCE [LARGE SCALE GENOMIC DNA]</scope>
    <source>
        <strain evidence="3">DSM 5456 / JCM 9403 / PLM1-5</strain>
    </source>
</reference>
<dbReference type="HOGENOM" id="CLU_016274_1_0_2"/>
<evidence type="ECO:0000313" key="2">
    <source>
        <dbReference type="EMBL" id="ABM81407.1"/>
    </source>
</evidence>
<dbReference type="PANTHER" id="PTHR43190:SF3">
    <property type="entry name" value="N-ACETYL-D-GLUCOSAMINE KINASE"/>
    <property type="match status" value="1"/>
</dbReference>
<dbReference type="Proteomes" id="UP000002593">
    <property type="component" value="Chromosome"/>
</dbReference>
<evidence type="ECO:0000313" key="3">
    <source>
        <dbReference type="Proteomes" id="UP000002593"/>
    </source>
</evidence>
<feature type="domain" description="ATPase BadF/BadG/BcrA/BcrD type" evidence="1">
    <location>
        <begin position="5"/>
        <end position="294"/>
    </location>
</feature>
<dbReference type="KEGG" id="hbu:Hbut_1587"/>
<organism evidence="2 3">
    <name type="scientific">Hyperthermus butylicus (strain DSM 5456 / JCM 9403 / PLM1-5)</name>
    <dbReference type="NCBI Taxonomy" id="415426"/>
    <lineage>
        <taxon>Archaea</taxon>
        <taxon>Thermoproteota</taxon>
        <taxon>Thermoprotei</taxon>
        <taxon>Desulfurococcales</taxon>
        <taxon>Pyrodictiaceae</taxon>
        <taxon>Hyperthermus</taxon>
    </lineage>
</organism>
<dbReference type="InterPro" id="IPR043129">
    <property type="entry name" value="ATPase_NBD"/>
</dbReference>
<dbReference type="AlphaFoldDB" id="A2BN46"/>
<dbReference type="OrthoDB" id="39947at2157"/>
<dbReference type="GO" id="GO:0016301">
    <property type="term" value="F:kinase activity"/>
    <property type="evidence" value="ECO:0007669"/>
    <property type="project" value="UniProtKB-KW"/>
</dbReference>
<keyword evidence="2" id="KW-0808">Transferase</keyword>
<name>A2BN46_HYPBU</name>
<protein>
    <submittedName>
        <fullName evidence="2">N-acetylglucosamine kinase</fullName>
    </submittedName>
</protein>
<dbReference type="InterPro" id="IPR002731">
    <property type="entry name" value="ATPase_BadF"/>
</dbReference>
<accession>A2BN46</accession>
<dbReference type="InterPro" id="IPR052519">
    <property type="entry name" value="Euk-type_GlcNAc_Kinase"/>
</dbReference>
<proteinExistence type="predicted"/>
<keyword evidence="3" id="KW-1185">Reference proteome</keyword>
<sequence length="321" mass="34103">MLVAGVDGGATSTKAIVASLETGSVWAGLAGPSNPVNVGAVEAGRNIVAAIEAALRGTGYSIDDVVVVVAGLAGLDSAIVRRQLESYVKESSGLGDRLVVEHDAHIALMHASRGAPGLVVIAGTGSIAYAYTARGERVVVGDRGWLLGDEGSGFWVARVALRRLARSLDGRSGWDCLSRGLAVRLGVTSSDELMYWFYLTRGRIDRIAAVARHVVELADEGCSEAIHILEEGAMLLAEAAIVAARRTGIVQAYYTGSMFRSRVFRRVFTERLSRHGIKAVERRIYPAVGALLLALRSAGYKGDIVQLLTHAESIAEKLYSD</sequence>
<dbReference type="EMBL" id="CP000493">
    <property type="protein sequence ID" value="ABM81407.1"/>
    <property type="molecule type" value="Genomic_DNA"/>
</dbReference>
<dbReference type="Pfam" id="PF01869">
    <property type="entry name" value="BcrAD_BadFG"/>
    <property type="match status" value="1"/>
</dbReference>